<feature type="compositionally biased region" description="Low complexity" evidence="1">
    <location>
        <begin position="121"/>
        <end position="143"/>
    </location>
</feature>
<dbReference type="EMBL" id="KQ085921">
    <property type="protein sequence ID" value="KLO16051.1"/>
    <property type="molecule type" value="Genomic_DNA"/>
</dbReference>
<feature type="compositionally biased region" description="Polar residues" evidence="1">
    <location>
        <begin position="237"/>
        <end position="263"/>
    </location>
</feature>
<evidence type="ECO:0000313" key="2">
    <source>
        <dbReference type="EMBL" id="KLO16051.1"/>
    </source>
</evidence>
<feature type="compositionally biased region" description="Acidic residues" evidence="1">
    <location>
        <begin position="457"/>
        <end position="469"/>
    </location>
</feature>
<feature type="compositionally biased region" description="Polar residues" evidence="1">
    <location>
        <begin position="507"/>
        <end position="516"/>
    </location>
</feature>
<feature type="compositionally biased region" description="Polar residues" evidence="1">
    <location>
        <begin position="91"/>
        <end position="112"/>
    </location>
</feature>
<feature type="region of interest" description="Disordered" evidence="1">
    <location>
        <begin position="314"/>
        <end position="516"/>
    </location>
</feature>
<evidence type="ECO:0000256" key="1">
    <source>
        <dbReference type="SAM" id="MobiDB-lite"/>
    </source>
</evidence>
<feature type="compositionally biased region" description="Polar residues" evidence="1">
    <location>
        <begin position="380"/>
        <end position="390"/>
    </location>
</feature>
<proteinExistence type="predicted"/>
<feature type="compositionally biased region" description="Polar residues" evidence="1">
    <location>
        <begin position="744"/>
        <end position="799"/>
    </location>
</feature>
<feature type="region of interest" description="Disordered" evidence="1">
    <location>
        <begin position="537"/>
        <end position="825"/>
    </location>
</feature>
<sequence length="825" mass="86872">MAFGSPSPGPEWTALPEPVDSSGPSSEVDEGEQLGEEQIDFTPPTTQQRQQRRSPAKKATSSLNNVASTSGPSKSTNSSTLAKRKPPQLLKRTSNPPGRPITSETGNASSANAGKVDTAVPSASQARPRPSSTIKSASKSISAVAGPSRIQSQKKVDDASEVICISSSDESSASKKKAPLTASSGPTPRDKGTSLAKTKERPKSPQRIQTARKSTGGVMPRKKNLFSKPAATESDSRSSPDFPTGLQLSQQVREEQASVSTSKGKGKAPMFGSGKPPKSGKARPTPQSDSNNRRHTISSGAVIDLCAELDEVAPSQNRRASLQGPGSKDIPFVVDDSGGESPPNTRPVSSAIKKKKKIPTLLPRTLDKALIPIEMARAISGSSTQKTPNIAQRKRSETINLLSSDEEERSSNRDRSNKPTQSSKPGDQDGTSRNPAPITAPEPTKNAAFNAPGDYDLPMDEDNLMDFDDPLSAPEPIIEVEQEPLPAPSTPTPATSSLPPTSPATSDIPSQSTETSIIKQTDAMPSMDIEPARQVEQPMVQIQSSTPTKPPSAQPVIRDFAPTSSYSLATNAATDDSRSSVDGDAAEVDALLESGSMVDSHRSTPMPDFIPEPTEERRPTAPTLASELDNLSLQKSAPDASTSSLPTATPSLRPATPDESAIPLLDLPKTPKSSISNELPSMRRDVTPLKFSQTKTGEGVRSSVAPAAPPPSLSTSVPAQPPEQRRKPPRPFDFFKDAIKDVTSDAQPPSSDNGGSRPFKTSNTTPSIPKTSTAVQTVNVKTSASSDTKSANNPISTPLKNLPVLGTDKTPASSLRSDSYTATPA</sequence>
<feature type="compositionally biased region" description="Polar residues" evidence="1">
    <location>
        <begin position="810"/>
        <end position="825"/>
    </location>
</feature>
<feature type="compositionally biased region" description="Basic and acidic residues" evidence="1">
    <location>
        <begin position="188"/>
        <end position="203"/>
    </location>
</feature>
<feature type="region of interest" description="Disordered" evidence="1">
    <location>
        <begin position="1"/>
        <end position="299"/>
    </location>
</feature>
<feature type="compositionally biased region" description="Low complexity" evidence="1">
    <location>
        <begin position="492"/>
        <end position="506"/>
    </location>
</feature>
<protein>
    <submittedName>
        <fullName evidence="2">Uncharacterized protein</fullName>
    </submittedName>
</protein>
<dbReference type="AlphaFoldDB" id="A0A0H2SG77"/>
<feature type="compositionally biased region" description="Low complexity" evidence="1">
    <location>
        <begin position="636"/>
        <end position="652"/>
    </location>
</feature>
<gene>
    <name evidence="2" type="ORF">SCHPADRAFT_233643</name>
</gene>
<dbReference type="InParanoid" id="A0A0H2SG77"/>
<dbReference type="STRING" id="27342.A0A0H2SG77"/>
<feature type="compositionally biased region" description="Low complexity" evidence="1">
    <location>
        <begin position="68"/>
        <end position="80"/>
    </location>
</feature>
<feature type="compositionally biased region" description="Polar residues" evidence="1">
    <location>
        <begin position="562"/>
        <end position="574"/>
    </location>
</feature>
<feature type="compositionally biased region" description="Polar residues" evidence="1">
    <location>
        <begin position="418"/>
        <end position="434"/>
    </location>
</feature>
<keyword evidence="3" id="KW-1185">Reference proteome</keyword>
<feature type="compositionally biased region" description="Basic and acidic residues" evidence="1">
    <location>
        <begin position="733"/>
        <end position="743"/>
    </location>
</feature>
<feature type="compositionally biased region" description="Acidic residues" evidence="1">
    <location>
        <begin position="27"/>
        <end position="39"/>
    </location>
</feature>
<dbReference type="Proteomes" id="UP000053477">
    <property type="component" value="Unassembled WGS sequence"/>
</dbReference>
<evidence type="ECO:0000313" key="3">
    <source>
        <dbReference type="Proteomes" id="UP000053477"/>
    </source>
</evidence>
<accession>A0A0H2SG77</accession>
<name>A0A0H2SG77_9AGAM</name>
<organism evidence="2 3">
    <name type="scientific">Schizopora paradoxa</name>
    <dbReference type="NCBI Taxonomy" id="27342"/>
    <lineage>
        <taxon>Eukaryota</taxon>
        <taxon>Fungi</taxon>
        <taxon>Dikarya</taxon>
        <taxon>Basidiomycota</taxon>
        <taxon>Agaricomycotina</taxon>
        <taxon>Agaricomycetes</taxon>
        <taxon>Hymenochaetales</taxon>
        <taxon>Schizoporaceae</taxon>
        <taxon>Schizopora</taxon>
    </lineage>
</organism>
<reference evidence="2 3" key="1">
    <citation type="submission" date="2015-04" db="EMBL/GenBank/DDBJ databases">
        <title>Complete genome sequence of Schizopora paradoxa KUC8140, a cosmopolitan wood degrader in East Asia.</title>
        <authorList>
            <consortium name="DOE Joint Genome Institute"/>
            <person name="Min B."/>
            <person name="Park H."/>
            <person name="Jang Y."/>
            <person name="Kim J.-J."/>
            <person name="Kim K.H."/>
            <person name="Pangilinan J."/>
            <person name="Lipzen A."/>
            <person name="Riley R."/>
            <person name="Grigoriev I.V."/>
            <person name="Spatafora J.W."/>
            <person name="Choi I.-G."/>
        </authorList>
    </citation>
    <scope>NUCLEOTIDE SEQUENCE [LARGE SCALE GENOMIC DNA]</scope>
    <source>
        <strain evidence="2 3">KUC8140</strain>
    </source>
</reference>